<sequence>MARSARSASASCRKATPRGCCPSAATASISSASTCGSDPTPPVRSAAARWIPRLLIAALNWFPATLAHWNHRRILRRMCCFVPQTIRLMA</sequence>
<evidence type="ECO:0000313" key="2">
    <source>
        <dbReference type="EMBL" id="URE27264.1"/>
    </source>
</evidence>
<dbReference type="OrthoDB" id="776388at2759"/>
<evidence type="ECO:0000313" key="3">
    <source>
        <dbReference type="Proteomes" id="UP001055439"/>
    </source>
</evidence>
<feature type="compositionally biased region" description="Low complexity" evidence="1">
    <location>
        <begin position="23"/>
        <end position="34"/>
    </location>
</feature>
<feature type="compositionally biased region" description="Low complexity" evidence="1">
    <location>
        <begin position="1"/>
        <end position="11"/>
    </location>
</feature>
<dbReference type="Proteomes" id="UP001055439">
    <property type="component" value="Chromosome 8"/>
</dbReference>
<organism evidence="2 3">
    <name type="scientific">Musa troglodytarum</name>
    <name type="common">fe'i banana</name>
    <dbReference type="NCBI Taxonomy" id="320322"/>
    <lineage>
        <taxon>Eukaryota</taxon>
        <taxon>Viridiplantae</taxon>
        <taxon>Streptophyta</taxon>
        <taxon>Embryophyta</taxon>
        <taxon>Tracheophyta</taxon>
        <taxon>Spermatophyta</taxon>
        <taxon>Magnoliopsida</taxon>
        <taxon>Liliopsida</taxon>
        <taxon>Zingiberales</taxon>
        <taxon>Musaceae</taxon>
        <taxon>Musa</taxon>
    </lineage>
</organism>
<proteinExistence type="predicted"/>
<feature type="region of interest" description="Disordered" evidence="1">
    <location>
        <begin position="1"/>
        <end position="43"/>
    </location>
</feature>
<dbReference type="EMBL" id="CP097510">
    <property type="protein sequence ID" value="URE27264.1"/>
    <property type="molecule type" value="Genomic_DNA"/>
</dbReference>
<evidence type="ECO:0000256" key="1">
    <source>
        <dbReference type="SAM" id="MobiDB-lite"/>
    </source>
</evidence>
<protein>
    <submittedName>
        <fullName evidence="2">RING-H2 finger protein</fullName>
    </submittedName>
</protein>
<reference evidence="2" key="1">
    <citation type="submission" date="2022-05" db="EMBL/GenBank/DDBJ databases">
        <title>The Musa troglodytarum L. genome provides insights into the mechanism of non-climacteric behaviour and enrichment of carotenoids.</title>
        <authorList>
            <person name="Wang J."/>
        </authorList>
    </citation>
    <scope>NUCLEOTIDE SEQUENCE</scope>
    <source>
        <tissue evidence="2">Leaf</tissue>
    </source>
</reference>
<gene>
    <name evidence="2" type="ORF">MUK42_06254</name>
</gene>
<keyword evidence="3" id="KW-1185">Reference proteome</keyword>
<name>A0A9E7HBX7_9LILI</name>
<dbReference type="AlphaFoldDB" id="A0A9E7HBX7"/>
<accession>A0A9E7HBX7</accession>